<accession>A0A7V7RK24</accession>
<sequence>MLVSEQKFLSSKKKLNQLKGLTWIEQLYHVILIGPPGVGKTHLSIGLGIEALIKDIKSASRPWETNPFIKNRRDYEEIENQNEMKRISEADLVIIDDLIVLLITLFA</sequence>
<reference evidence="2 3" key="1">
    <citation type="journal article" date="2014" name="Arch. Microbiol.">
        <title>Bacillus mesophilum sp. nov., strain IITR-54T, a novel 4-chlorobiphenyl dechlorinating bacterium.</title>
        <authorList>
            <person name="Manickam N."/>
            <person name="Singh N.K."/>
            <person name="Bajaj A."/>
            <person name="Kumar R.M."/>
            <person name="Kaur G."/>
            <person name="Kaur N."/>
            <person name="Bala M."/>
            <person name="Kumar A."/>
            <person name="Mayilraj S."/>
        </authorList>
    </citation>
    <scope>NUCLEOTIDE SEQUENCE [LARGE SCALE GENOMIC DNA]</scope>
    <source>
        <strain evidence="2 3">IITR-54</strain>
    </source>
</reference>
<dbReference type="EMBL" id="WBOT01000005">
    <property type="protein sequence ID" value="KAB2331377.1"/>
    <property type="molecule type" value="Genomic_DNA"/>
</dbReference>
<protein>
    <submittedName>
        <fullName evidence="2">ATP-binding protein</fullName>
    </submittedName>
</protein>
<dbReference type="AlphaFoldDB" id="A0A7V7RK24"/>
<keyword evidence="2" id="KW-0067">ATP-binding</keyword>
<evidence type="ECO:0000259" key="1">
    <source>
        <dbReference type="Pfam" id="PF01695"/>
    </source>
</evidence>
<dbReference type="RefSeq" id="WP_151575038.1">
    <property type="nucleotide sequence ID" value="NZ_WBOT01000005.1"/>
</dbReference>
<dbReference type="InterPro" id="IPR027417">
    <property type="entry name" value="P-loop_NTPase"/>
</dbReference>
<dbReference type="Pfam" id="PF01695">
    <property type="entry name" value="IstB_IS21"/>
    <property type="match status" value="1"/>
</dbReference>
<keyword evidence="2" id="KW-0547">Nucleotide-binding</keyword>
<dbReference type="CDD" id="cd00009">
    <property type="entry name" value="AAA"/>
    <property type="match status" value="1"/>
</dbReference>
<dbReference type="SUPFAM" id="SSF52540">
    <property type="entry name" value="P-loop containing nucleoside triphosphate hydrolases"/>
    <property type="match status" value="1"/>
</dbReference>
<dbReference type="Proteomes" id="UP000441354">
    <property type="component" value="Unassembled WGS sequence"/>
</dbReference>
<dbReference type="GO" id="GO:0005524">
    <property type="term" value="F:ATP binding"/>
    <property type="evidence" value="ECO:0007669"/>
    <property type="project" value="UniProtKB-KW"/>
</dbReference>
<comment type="caution">
    <text evidence="2">The sequence shown here is derived from an EMBL/GenBank/DDBJ whole genome shotgun (WGS) entry which is preliminary data.</text>
</comment>
<keyword evidence="3" id="KW-1185">Reference proteome</keyword>
<name>A0A7V7RK24_9BACI</name>
<evidence type="ECO:0000313" key="3">
    <source>
        <dbReference type="Proteomes" id="UP000441354"/>
    </source>
</evidence>
<feature type="domain" description="IstB-like ATP-binding" evidence="1">
    <location>
        <begin position="11"/>
        <end position="98"/>
    </location>
</feature>
<gene>
    <name evidence="2" type="ORF">F7732_16140</name>
</gene>
<evidence type="ECO:0000313" key="2">
    <source>
        <dbReference type="EMBL" id="KAB2331377.1"/>
    </source>
</evidence>
<proteinExistence type="predicted"/>
<dbReference type="Gene3D" id="3.40.50.300">
    <property type="entry name" value="P-loop containing nucleotide triphosphate hydrolases"/>
    <property type="match status" value="1"/>
</dbReference>
<dbReference type="InterPro" id="IPR002611">
    <property type="entry name" value="IstB_ATP-bd"/>
</dbReference>
<organism evidence="2 3">
    <name type="scientific">Bacillus mesophilum</name>
    <dbReference type="NCBI Taxonomy" id="1071718"/>
    <lineage>
        <taxon>Bacteria</taxon>
        <taxon>Bacillati</taxon>
        <taxon>Bacillota</taxon>
        <taxon>Bacilli</taxon>
        <taxon>Bacillales</taxon>
        <taxon>Bacillaceae</taxon>
        <taxon>Bacillus</taxon>
    </lineage>
</organism>
<dbReference type="OrthoDB" id="2052561at2"/>